<protein>
    <submittedName>
        <fullName evidence="2">Uncharacterized protein</fullName>
    </submittedName>
</protein>
<dbReference type="Proteomes" id="UP000824120">
    <property type="component" value="Chromosome 12"/>
</dbReference>
<gene>
    <name evidence="2" type="ORF">H5410_060310</name>
</gene>
<name>A0A9J5W5N8_SOLCO</name>
<reference evidence="2 3" key="1">
    <citation type="submission" date="2020-09" db="EMBL/GenBank/DDBJ databases">
        <title>De no assembly of potato wild relative species, Solanum commersonii.</title>
        <authorList>
            <person name="Cho K."/>
        </authorList>
    </citation>
    <scope>NUCLEOTIDE SEQUENCE [LARGE SCALE GENOMIC DNA]</scope>
    <source>
        <strain evidence="2">LZ3.2</strain>
        <tissue evidence="2">Leaf</tissue>
    </source>
</reference>
<accession>A0A9J5W5N8</accession>
<dbReference type="OrthoDB" id="1326579at2759"/>
<proteinExistence type="predicted"/>
<evidence type="ECO:0000313" key="3">
    <source>
        <dbReference type="Proteomes" id="UP000824120"/>
    </source>
</evidence>
<organism evidence="2 3">
    <name type="scientific">Solanum commersonii</name>
    <name type="common">Commerson's wild potato</name>
    <name type="synonym">Commerson's nightshade</name>
    <dbReference type="NCBI Taxonomy" id="4109"/>
    <lineage>
        <taxon>Eukaryota</taxon>
        <taxon>Viridiplantae</taxon>
        <taxon>Streptophyta</taxon>
        <taxon>Embryophyta</taxon>
        <taxon>Tracheophyta</taxon>
        <taxon>Spermatophyta</taxon>
        <taxon>Magnoliopsida</taxon>
        <taxon>eudicotyledons</taxon>
        <taxon>Gunneridae</taxon>
        <taxon>Pentapetalae</taxon>
        <taxon>asterids</taxon>
        <taxon>lamiids</taxon>
        <taxon>Solanales</taxon>
        <taxon>Solanaceae</taxon>
        <taxon>Solanoideae</taxon>
        <taxon>Solaneae</taxon>
        <taxon>Solanum</taxon>
    </lineage>
</organism>
<feature type="transmembrane region" description="Helical" evidence="1">
    <location>
        <begin position="20"/>
        <end position="39"/>
    </location>
</feature>
<dbReference type="AlphaFoldDB" id="A0A9J5W5N8"/>
<evidence type="ECO:0000313" key="2">
    <source>
        <dbReference type="EMBL" id="KAG5570544.1"/>
    </source>
</evidence>
<keyword evidence="3" id="KW-1185">Reference proteome</keyword>
<keyword evidence="1" id="KW-0812">Transmembrane</keyword>
<dbReference type="EMBL" id="JACXVP010000012">
    <property type="protein sequence ID" value="KAG5570544.1"/>
    <property type="molecule type" value="Genomic_DNA"/>
</dbReference>
<keyword evidence="1" id="KW-1133">Transmembrane helix</keyword>
<sequence>MWKDGDDDERNLHVLWKMLIRIVMGLSLSKNGKIFFFFIHMRQPWRIFTGTREGATSRIATAPLDQLKVVLQVQTTRASIGSTIR</sequence>
<keyword evidence="1" id="KW-0472">Membrane</keyword>
<evidence type="ECO:0000256" key="1">
    <source>
        <dbReference type="SAM" id="Phobius"/>
    </source>
</evidence>
<comment type="caution">
    <text evidence="2">The sequence shown here is derived from an EMBL/GenBank/DDBJ whole genome shotgun (WGS) entry which is preliminary data.</text>
</comment>